<dbReference type="Gene3D" id="3.90.550.10">
    <property type="entry name" value="Spore Coat Polysaccharide Biosynthesis Protein SpsA, Chain A"/>
    <property type="match status" value="1"/>
</dbReference>
<dbReference type="InterPro" id="IPR005835">
    <property type="entry name" value="NTP_transferase_dom"/>
</dbReference>
<keyword evidence="3" id="KW-0548">Nucleotidyltransferase</keyword>
<dbReference type="AlphaFoldDB" id="A0AAU8J732"/>
<accession>A0AAU8J732</accession>
<dbReference type="Pfam" id="PF22640">
    <property type="entry name" value="ManC_GMP_beta-helix"/>
    <property type="match status" value="1"/>
</dbReference>
<dbReference type="GO" id="GO:0009298">
    <property type="term" value="P:GDP-mannose biosynthetic process"/>
    <property type="evidence" value="ECO:0007669"/>
    <property type="project" value="TreeGrafter"/>
</dbReference>
<dbReference type="InterPro" id="IPR049577">
    <property type="entry name" value="GMPP_N"/>
</dbReference>
<dbReference type="SUPFAM" id="SSF159283">
    <property type="entry name" value="Guanosine diphospho-D-mannose pyrophosphorylase/mannose-6-phosphate isomerase linker domain"/>
    <property type="match status" value="1"/>
</dbReference>
<evidence type="ECO:0000259" key="1">
    <source>
        <dbReference type="Pfam" id="PF00483"/>
    </source>
</evidence>
<feature type="domain" description="Nucleotidyl transferase" evidence="1">
    <location>
        <begin position="3"/>
        <end position="271"/>
    </location>
</feature>
<name>A0AAU8J732_9CYAN</name>
<dbReference type="InterPro" id="IPR054566">
    <property type="entry name" value="ManC/GMP-like_b-helix"/>
</dbReference>
<dbReference type="GO" id="GO:0004475">
    <property type="term" value="F:mannose-1-phosphate guanylyltransferase (GTP) activity"/>
    <property type="evidence" value="ECO:0007669"/>
    <property type="project" value="InterPro"/>
</dbReference>
<keyword evidence="3" id="KW-0808">Transferase</keyword>
<evidence type="ECO:0000259" key="2">
    <source>
        <dbReference type="Pfam" id="PF22640"/>
    </source>
</evidence>
<dbReference type="CDD" id="cd02509">
    <property type="entry name" value="GDP-M1P_Guanylyltransferase"/>
    <property type="match status" value="1"/>
</dbReference>
<dbReference type="PANTHER" id="PTHR46390">
    <property type="entry name" value="MANNOSE-1-PHOSPHATE GUANYLYLTRANSFERASE"/>
    <property type="match status" value="1"/>
</dbReference>
<organism evidence="3">
    <name type="scientific">Planktothricoides raciborskii GIHE-MW2</name>
    <dbReference type="NCBI Taxonomy" id="2792601"/>
    <lineage>
        <taxon>Bacteria</taxon>
        <taxon>Bacillati</taxon>
        <taxon>Cyanobacteriota</taxon>
        <taxon>Cyanophyceae</taxon>
        <taxon>Oscillatoriophycideae</taxon>
        <taxon>Oscillatoriales</taxon>
        <taxon>Oscillatoriaceae</taxon>
        <taxon>Planktothricoides</taxon>
    </lineage>
</organism>
<dbReference type="InterPro" id="IPR051161">
    <property type="entry name" value="Mannose-6P_isomerase_type2"/>
</dbReference>
<gene>
    <name evidence="3" type="ORF">ABWT76_003568</name>
</gene>
<dbReference type="EMBL" id="CP159837">
    <property type="protein sequence ID" value="XCM34925.1"/>
    <property type="molecule type" value="Genomic_DNA"/>
</dbReference>
<dbReference type="InterPro" id="IPR029044">
    <property type="entry name" value="Nucleotide-diphossugar_trans"/>
</dbReference>
<reference evidence="3" key="1">
    <citation type="submission" date="2024-07" db="EMBL/GenBank/DDBJ databases">
        <authorList>
            <person name="Kim Y.J."/>
            <person name="Jeong J.Y."/>
        </authorList>
    </citation>
    <scope>NUCLEOTIDE SEQUENCE</scope>
    <source>
        <strain evidence="3">GIHE-MW2</strain>
    </source>
</reference>
<dbReference type="SUPFAM" id="SSF53448">
    <property type="entry name" value="Nucleotide-diphospho-sugar transferases"/>
    <property type="match status" value="1"/>
</dbReference>
<dbReference type="RefSeq" id="WP_054468823.1">
    <property type="nucleotide sequence ID" value="NZ_CP159837.1"/>
</dbReference>
<dbReference type="PANTHER" id="PTHR46390:SF1">
    <property type="entry name" value="MANNOSE-1-PHOSPHATE GUANYLYLTRANSFERASE"/>
    <property type="match status" value="1"/>
</dbReference>
<sequence length="349" mass="38625">MIPVILAGGKGERFWPLSRQQRPKQFLSLDGSGRSLLQATADRLLDISGGWQNLWVVSRGDLIDALREQLPDLPPENLLLEPEGRDTAPAVAWSTWEIVQRYGEDAAIGFFPADHWIDKPEVFEQTLTAASELAREKRAIVTLGVKPGYAATGYGYIEQGEAVGEFGGLPAYQVSRFTEKPDLATAEEFLATGRFSWNSGMFIFRGGVVLDELRQYAPEIVNPIASIGVAGYGEVPKKSIDYALMEKTKLAYVLPVDFGWDDLGDWNAIARLLQGDKPNVELAQHLGLDTTGSLFYATGEDDLIVTIGLEDMVVVRDGKVTLIVKKDRTQEIKQVLKKLQDHPKFSQEC</sequence>
<feature type="domain" description="MannoseP isomerase/GMP-like beta-helix" evidence="2">
    <location>
        <begin position="284"/>
        <end position="339"/>
    </location>
</feature>
<protein>
    <submittedName>
        <fullName evidence="3">Mannose-1-phosphate guanylyltransferase</fullName>
    </submittedName>
</protein>
<proteinExistence type="predicted"/>
<dbReference type="Pfam" id="PF00483">
    <property type="entry name" value="NTP_transferase"/>
    <property type="match status" value="1"/>
</dbReference>
<evidence type="ECO:0000313" key="3">
    <source>
        <dbReference type="EMBL" id="XCM34925.1"/>
    </source>
</evidence>